<dbReference type="InterPro" id="IPR003347">
    <property type="entry name" value="JmjC_dom"/>
</dbReference>
<dbReference type="Proteomes" id="UP000660262">
    <property type="component" value="Unassembled WGS sequence"/>
</dbReference>
<gene>
    <name evidence="3" type="ORF">PPROV_000531800</name>
</gene>
<dbReference type="PANTHER" id="PTHR12461">
    <property type="entry name" value="HYPOXIA-INDUCIBLE FACTOR 1 ALPHA INHIBITOR-RELATED"/>
    <property type="match status" value="1"/>
</dbReference>
<organism evidence="3 4">
    <name type="scientific">Pycnococcus provasolii</name>
    <dbReference type="NCBI Taxonomy" id="41880"/>
    <lineage>
        <taxon>Eukaryota</taxon>
        <taxon>Viridiplantae</taxon>
        <taxon>Chlorophyta</taxon>
        <taxon>Pseudoscourfieldiophyceae</taxon>
        <taxon>Pseudoscourfieldiales</taxon>
        <taxon>Pycnococcaceae</taxon>
        <taxon>Pycnococcus</taxon>
    </lineage>
</organism>
<comment type="caution">
    <text evidence="3">The sequence shown here is derived from an EMBL/GenBank/DDBJ whole genome shotgun (WGS) entry which is preliminary data.</text>
</comment>
<dbReference type="InterPro" id="IPR041667">
    <property type="entry name" value="Cupin_8"/>
</dbReference>
<dbReference type="PANTHER" id="PTHR12461:SF105">
    <property type="entry name" value="HYPOXIA-INDUCIBLE FACTOR 1-ALPHA INHIBITOR"/>
    <property type="match status" value="1"/>
</dbReference>
<dbReference type="EMBL" id="BNJQ01000013">
    <property type="protein sequence ID" value="GHP06573.1"/>
    <property type="molecule type" value="Genomic_DNA"/>
</dbReference>
<sequence>MASKASKASMSSSVSASVSASSPSSSASSAAAAHTLQAPSQQFTIEHVRDLVCKHGDVNAVECVAHDATKVGFYEDVAIPTLSSYFDYVKKVRDAPKGVQKAALKNGVTIPRECVATSCPVPNVLQTLHDQGKIKLRDLLGRKEARLFISSRGFHGRCHYDRFGYPFFSAQVKGSKTWYLYSHDTLPLVRSEPFDNAPPLDFCDAKVRTAFQGSVATLREGDMLFLPPYTYHSVRHDGDFNVNVDYNCCIDAIWVRDARSALGRADIASLCEGRAFLCGMLPRLLVADAREAADVSSDLLEAAFDSDAKSAVHKVIRRDKQTLTEALSVCVEQAGGGGEGVQSDLLVEAMCAGEAAFPDVTSAFLGLCMLARGLESAGDETLEGLRTALAFVAQRLRGMRLRDGVTLDAANAALTSTAAMFTRKNDVAESHIREFVSAVVSGAA</sequence>
<protein>
    <recommendedName>
        <fullName evidence="2">JmjC domain-containing protein</fullName>
    </recommendedName>
</protein>
<evidence type="ECO:0000256" key="1">
    <source>
        <dbReference type="ARBA" id="ARBA00006801"/>
    </source>
</evidence>
<reference evidence="3" key="1">
    <citation type="submission" date="2020-10" db="EMBL/GenBank/DDBJ databases">
        <title>Unveiling of a novel bifunctional photoreceptor, Dualchrome1, isolated from a cosmopolitan green alga.</title>
        <authorList>
            <person name="Suzuki S."/>
            <person name="Kawachi M."/>
        </authorList>
    </citation>
    <scope>NUCLEOTIDE SEQUENCE</scope>
    <source>
        <strain evidence="3">NIES 2893</strain>
    </source>
</reference>
<dbReference type="OrthoDB" id="438164at2759"/>
<proteinExistence type="inferred from homology"/>
<keyword evidence="4" id="KW-1185">Reference proteome</keyword>
<comment type="similarity">
    <text evidence="1">Belongs to the JARID1 histone demethylase family.</text>
</comment>
<dbReference type="AlphaFoldDB" id="A0A830HJ16"/>
<dbReference type="Pfam" id="PF13621">
    <property type="entry name" value="Cupin_8"/>
    <property type="match status" value="1"/>
</dbReference>
<dbReference type="SUPFAM" id="SSF51197">
    <property type="entry name" value="Clavaminate synthase-like"/>
    <property type="match status" value="1"/>
</dbReference>
<evidence type="ECO:0000259" key="2">
    <source>
        <dbReference type="PROSITE" id="PS51184"/>
    </source>
</evidence>
<dbReference type="Gene3D" id="2.60.120.650">
    <property type="entry name" value="Cupin"/>
    <property type="match status" value="1"/>
</dbReference>
<accession>A0A830HJ16</accession>
<dbReference type="PROSITE" id="PS51184">
    <property type="entry name" value="JMJC"/>
    <property type="match status" value="1"/>
</dbReference>
<feature type="domain" description="JmjC" evidence="2">
    <location>
        <begin position="120"/>
        <end position="265"/>
    </location>
</feature>
<evidence type="ECO:0000313" key="4">
    <source>
        <dbReference type="Proteomes" id="UP000660262"/>
    </source>
</evidence>
<evidence type="ECO:0000313" key="3">
    <source>
        <dbReference type="EMBL" id="GHP06573.1"/>
    </source>
</evidence>
<name>A0A830HJ16_9CHLO</name>